<sequence length="37" mass="4163">RGWLLRRGGARHPHPLGDHHYGHQNPECAGREGPKDP</sequence>
<comment type="caution">
    <text evidence="2">The sequence shown here is derived from an EMBL/GenBank/DDBJ whole genome shotgun (WGS) entry which is preliminary data.</text>
</comment>
<proteinExistence type="predicted"/>
<protein>
    <submittedName>
        <fullName evidence="2">(diamondback moth) hypothetical protein</fullName>
    </submittedName>
</protein>
<dbReference type="Proteomes" id="UP000653454">
    <property type="component" value="Unassembled WGS sequence"/>
</dbReference>
<evidence type="ECO:0000313" key="3">
    <source>
        <dbReference type="Proteomes" id="UP000653454"/>
    </source>
</evidence>
<gene>
    <name evidence="2" type="ORF">PLXY2_LOCUS17051</name>
</gene>
<evidence type="ECO:0000256" key="1">
    <source>
        <dbReference type="SAM" id="MobiDB-lite"/>
    </source>
</evidence>
<keyword evidence="3" id="KW-1185">Reference proteome</keyword>
<organism evidence="2 3">
    <name type="scientific">Plutella xylostella</name>
    <name type="common">Diamondback moth</name>
    <name type="synonym">Plutella maculipennis</name>
    <dbReference type="NCBI Taxonomy" id="51655"/>
    <lineage>
        <taxon>Eukaryota</taxon>
        <taxon>Metazoa</taxon>
        <taxon>Ecdysozoa</taxon>
        <taxon>Arthropoda</taxon>
        <taxon>Hexapoda</taxon>
        <taxon>Insecta</taxon>
        <taxon>Pterygota</taxon>
        <taxon>Neoptera</taxon>
        <taxon>Endopterygota</taxon>
        <taxon>Lepidoptera</taxon>
        <taxon>Glossata</taxon>
        <taxon>Ditrysia</taxon>
        <taxon>Yponomeutoidea</taxon>
        <taxon>Plutellidae</taxon>
        <taxon>Plutella</taxon>
    </lineage>
</organism>
<evidence type="ECO:0000313" key="2">
    <source>
        <dbReference type="EMBL" id="CAG9138798.1"/>
    </source>
</evidence>
<feature type="non-terminal residue" evidence="2">
    <location>
        <position position="1"/>
    </location>
</feature>
<feature type="region of interest" description="Disordered" evidence="1">
    <location>
        <begin position="1"/>
        <end position="37"/>
    </location>
</feature>
<dbReference type="AlphaFoldDB" id="A0A8S4GIH6"/>
<name>A0A8S4GIH6_PLUXY</name>
<accession>A0A8S4GIH6</accession>
<reference evidence="2" key="1">
    <citation type="submission" date="2020-11" db="EMBL/GenBank/DDBJ databases">
        <authorList>
            <person name="Whiteford S."/>
        </authorList>
    </citation>
    <scope>NUCLEOTIDE SEQUENCE</scope>
</reference>
<dbReference type="EMBL" id="CAJHNJ030000995">
    <property type="protein sequence ID" value="CAG9138798.1"/>
    <property type="molecule type" value="Genomic_DNA"/>
</dbReference>